<comment type="caution">
    <text evidence="2">The sequence shown here is derived from an EMBL/GenBank/DDBJ whole genome shotgun (WGS) entry which is preliminary data.</text>
</comment>
<name>A0ABV9DN36_9BACI</name>
<dbReference type="Proteomes" id="UP001595989">
    <property type="component" value="Unassembled WGS sequence"/>
</dbReference>
<gene>
    <name evidence="2" type="ORF">ACFO3D_12370</name>
</gene>
<dbReference type="InterPro" id="IPR025356">
    <property type="entry name" value="DUF4260"/>
</dbReference>
<keyword evidence="1" id="KW-1133">Transmembrane helix</keyword>
<organism evidence="2 3">
    <name type="scientific">Virgibacillus kekensis</name>
    <dbReference type="NCBI Taxonomy" id="202261"/>
    <lineage>
        <taxon>Bacteria</taxon>
        <taxon>Bacillati</taxon>
        <taxon>Bacillota</taxon>
        <taxon>Bacilli</taxon>
        <taxon>Bacillales</taxon>
        <taxon>Bacillaceae</taxon>
        <taxon>Virgibacillus</taxon>
    </lineage>
</organism>
<keyword evidence="3" id="KW-1185">Reference proteome</keyword>
<dbReference type="RefSeq" id="WP_390296392.1">
    <property type="nucleotide sequence ID" value="NZ_JBHSFU010000007.1"/>
</dbReference>
<feature type="transmembrane region" description="Helical" evidence="1">
    <location>
        <begin position="62"/>
        <end position="91"/>
    </location>
</feature>
<protein>
    <submittedName>
        <fullName evidence="2">DUF4260 domain-containing protein</fullName>
    </submittedName>
</protein>
<evidence type="ECO:0000313" key="2">
    <source>
        <dbReference type="EMBL" id="MFC4558988.1"/>
    </source>
</evidence>
<evidence type="ECO:0000256" key="1">
    <source>
        <dbReference type="SAM" id="Phobius"/>
    </source>
</evidence>
<dbReference type="EMBL" id="JBHSFU010000007">
    <property type="protein sequence ID" value="MFC4558988.1"/>
    <property type="molecule type" value="Genomic_DNA"/>
</dbReference>
<evidence type="ECO:0000313" key="3">
    <source>
        <dbReference type="Proteomes" id="UP001595989"/>
    </source>
</evidence>
<feature type="transmembrane region" description="Helical" evidence="1">
    <location>
        <begin position="7"/>
        <end position="25"/>
    </location>
</feature>
<keyword evidence="1" id="KW-0472">Membrane</keyword>
<proteinExistence type="predicted"/>
<accession>A0ABV9DN36</accession>
<keyword evidence="1" id="KW-0812">Transmembrane</keyword>
<reference evidence="3" key="1">
    <citation type="journal article" date="2019" name="Int. J. Syst. Evol. Microbiol.">
        <title>The Global Catalogue of Microorganisms (GCM) 10K type strain sequencing project: providing services to taxonomists for standard genome sequencing and annotation.</title>
        <authorList>
            <consortium name="The Broad Institute Genomics Platform"/>
            <consortium name="The Broad Institute Genome Sequencing Center for Infectious Disease"/>
            <person name="Wu L."/>
            <person name="Ma J."/>
        </authorList>
    </citation>
    <scope>NUCLEOTIDE SEQUENCE [LARGE SCALE GENOMIC DNA]</scope>
    <source>
        <strain evidence="3">CGMCC 4.7426</strain>
    </source>
</reference>
<dbReference type="Pfam" id="PF14079">
    <property type="entry name" value="DUF4260"/>
    <property type="match status" value="1"/>
</dbReference>
<sequence>MKTMNRFILHVEGLAVLILSVFFYFSLDFSWVLFVVLLFIPDISMIGYMYNTSVGAIFYNIFHSYILPIAVVGIGTLFSVPVLLAVGLIWISHIGMDRMIGYGLKYPTDFKDTHMQRI</sequence>